<feature type="compositionally biased region" description="Basic and acidic residues" evidence="7">
    <location>
        <begin position="1467"/>
        <end position="1483"/>
    </location>
</feature>
<dbReference type="PROSITE" id="PS50142">
    <property type="entry name" value="RNASE_3_2"/>
    <property type="match status" value="2"/>
</dbReference>
<dbReference type="SMART" id="SM00358">
    <property type="entry name" value="DSRM"/>
    <property type="match status" value="1"/>
</dbReference>
<keyword evidence="4" id="KW-0378">Hydrolase</keyword>
<dbReference type="GO" id="GO:0031053">
    <property type="term" value="P:primary miRNA processing"/>
    <property type="evidence" value="ECO:0007669"/>
    <property type="project" value="TreeGrafter"/>
</dbReference>
<evidence type="ECO:0000256" key="3">
    <source>
        <dbReference type="ARBA" id="ARBA00022759"/>
    </source>
</evidence>
<evidence type="ECO:0000313" key="11">
    <source>
        <dbReference type="Proteomes" id="UP000325440"/>
    </source>
</evidence>
<dbReference type="CDD" id="cd00593">
    <property type="entry name" value="RIBOc"/>
    <property type="match status" value="2"/>
</dbReference>
<evidence type="ECO:0000256" key="4">
    <source>
        <dbReference type="ARBA" id="ARBA00022801"/>
    </source>
</evidence>
<feature type="region of interest" description="Disordered" evidence="7">
    <location>
        <begin position="1463"/>
        <end position="1492"/>
    </location>
</feature>
<evidence type="ECO:0000313" key="10">
    <source>
        <dbReference type="EMBL" id="VVC38475.1"/>
    </source>
</evidence>
<dbReference type="Pfam" id="PF26050">
    <property type="entry name" value="Helical_CED_Drosha"/>
    <property type="match status" value="1"/>
</dbReference>
<feature type="domain" description="DRBM" evidence="8">
    <location>
        <begin position="1317"/>
        <end position="1392"/>
    </location>
</feature>
<dbReference type="InterPro" id="IPR011907">
    <property type="entry name" value="RNase_III"/>
</dbReference>
<dbReference type="Pfam" id="PF14622">
    <property type="entry name" value="Ribonucleas_3_3"/>
    <property type="match status" value="1"/>
</dbReference>
<dbReference type="GO" id="GO:0003723">
    <property type="term" value="F:RNA binding"/>
    <property type="evidence" value="ECO:0007669"/>
    <property type="project" value="UniProtKB-UniRule"/>
</dbReference>
<sequence>MQPNGFYNPSINHQQNQPMVPHQANYNNWYNVQQFSNNGMNNYYNSTPIAYQLPKYNNGFLMPTNVPYIPPYNNTYNANFSNNGYIPQSMQPAFQPTLSYSYNNVILPNQNVNVNNATNFNRQMTSNTTTCYQGNQFTHNMPSKVNPVNINYEPQVSGSNNQNVNNATNFNMQMTSNTTTCYQGKNFNMQMTSNTTTCYQGKQFTHNMPSKVNPVNINYEPQVSGSNNQNVSNSKKDNKWFNSRSTFVNNTSTNLAPNFSMVPNTHQTNSKQNCSMNNQSINTRNPKTISKIFSRTTKPFGTEKISEKLSIHQIIAKERKKYYHSSESDFYKKKLERSIFMPLEICNEFERVLGKRAKHVNVSKPVYNKDHKRNFKVYKCKCSKIKKYDNSDSFSLSDEDSDCENDKLKELALKCAHPDRLHPDIWYNELGELNDGPVCKCSPSSQNLGILHNIYVGEVPFESCLPNTNNADKLYHYRITITPLTNYLHKYPTIIKHNHHNYTFEGFSLLSHYPLPTMPTCTFTRFNTHYTIIYIEEKIPDNFIIQDDSFSLSDEDSDCENDKLKELALKCAHPDRLHPDIWYNELGELNDGPVCKCSPSSQNLGILHNIYVGEVPFESCLPNTNNADKLYHYRITITPLTNYLHKYPTVIKHKHNNYTFEGFSLLSHYPIPTMPTCTFTRFNTHYTIIYIEEKIPDNFIIQELTLFYDFFFKDILELVDFDFHAIRNKDGCPQFHFIPRFVRDLSNNKKELLSMSNVLKYLLNSNKLLFEENSLPALQQMSSDEWQVIVDEYKDMIITNPETKPSSIRVDQLDRENKEDTIDKKDKLYPVVVHFGIRPAQICYVGNKEFKKYSKDYLKIKHLLDNKIDPSPEDEKELEIIERALDEIRSNNKMKRTVTTAFSSKGFYKTGLMCDVAQHAMLLPILVSHFKFYKSLEYLEKSIEYKFKDKNLLKLALTHSSYRENFGTNSDHIRNTLTNCGMRQLEYGDRQNSMFKRKRGLKTLIYTMSRFGEMEEMESNSKNNERLEFLGDAVIEFVTTIHLFSIFPDLEEGGLATYRSALVENRHLTFLARNLKLEDYMLYAHGADLCYCFEHAKVLANCFEALIGAIFLDGGIEAADCVFGKILYKDSPEHFRIWVNYPKHPLQQQNPNGDRECIKISPFLKKLTKYEDSIGVKFNHIRLLAKAFTHKSVGFTNLTLGSNQRLEFLGDSVLQFITSDYLYNCYPEHHEGHLSLLRSSLVKNQTQSDLCNDLDMVSYALRSNQVPEFQIKDKADLVEAFIGALFLDKGLRYCREFCNVCFFPRLPNSIEKPNCHDSKSKLQTYFQNLQPFHVRNPVIPIYKTIEITGPGHCLKHTVGVYFKGVRISTGNGQSKHKAEMNAATIGLEVCKDLFPQLNYQRNAIPRSSHHQSMNGNRNYMIIRQMLETQSSINDTSLSKLEKERNELKYKLLTVLCSDNDFIEENTEDKNKKRNKEEVDEPVRKKLKGKPKT</sequence>
<evidence type="ECO:0000256" key="5">
    <source>
        <dbReference type="ARBA" id="ARBA00022884"/>
    </source>
</evidence>
<dbReference type="InterPro" id="IPR036389">
    <property type="entry name" value="RNase_III_sf"/>
</dbReference>
<dbReference type="PANTHER" id="PTHR11207">
    <property type="entry name" value="RIBONUCLEASE III"/>
    <property type="match status" value="1"/>
</dbReference>
<name>A0A5E4N7H9_9HEMI</name>
<dbReference type="SMART" id="SM00535">
    <property type="entry name" value="RIBOc"/>
    <property type="match status" value="2"/>
</dbReference>
<feature type="domain" description="RNase III" evidence="9">
    <location>
        <begin position="1167"/>
        <end position="1290"/>
    </location>
</feature>
<keyword evidence="2" id="KW-0540">Nuclease</keyword>
<reference evidence="10 11" key="1">
    <citation type="submission" date="2019-08" db="EMBL/GenBank/DDBJ databases">
        <authorList>
            <person name="Alioto T."/>
            <person name="Alioto T."/>
            <person name="Gomez Garrido J."/>
        </authorList>
    </citation>
    <scope>NUCLEOTIDE SEQUENCE [LARGE SCALE GENOMIC DNA]</scope>
</reference>
<evidence type="ECO:0000259" key="9">
    <source>
        <dbReference type="PROSITE" id="PS50142"/>
    </source>
</evidence>
<dbReference type="Gene3D" id="3.30.160.20">
    <property type="match status" value="1"/>
</dbReference>
<protein>
    <submittedName>
        <fullName evidence="10">Ribonuclease III domain,Double-stranded RNA-binding domain,Ribonuclease III</fullName>
    </submittedName>
</protein>
<dbReference type="OrthoDB" id="67027at2759"/>
<dbReference type="PANTHER" id="PTHR11207:SF0">
    <property type="entry name" value="RIBONUCLEASE 3"/>
    <property type="match status" value="1"/>
</dbReference>
<organism evidence="10 11">
    <name type="scientific">Cinara cedri</name>
    <dbReference type="NCBI Taxonomy" id="506608"/>
    <lineage>
        <taxon>Eukaryota</taxon>
        <taxon>Metazoa</taxon>
        <taxon>Ecdysozoa</taxon>
        <taxon>Arthropoda</taxon>
        <taxon>Hexapoda</taxon>
        <taxon>Insecta</taxon>
        <taxon>Pterygota</taxon>
        <taxon>Neoptera</taxon>
        <taxon>Paraneoptera</taxon>
        <taxon>Hemiptera</taxon>
        <taxon>Sternorrhyncha</taxon>
        <taxon>Aphidomorpha</taxon>
        <taxon>Aphidoidea</taxon>
        <taxon>Aphididae</taxon>
        <taxon>Lachninae</taxon>
        <taxon>Cinara</taxon>
    </lineage>
</organism>
<gene>
    <name evidence="10" type="ORF">CINCED_3A003130</name>
</gene>
<keyword evidence="3" id="KW-0255">Endonuclease</keyword>
<dbReference type="SUPFAM" id="SSF69065">
    <property type="entry name" value="RNase III domain-like"/>
    <property type="match status" value="2"/>
</dbReference>
<dbReference type="GO" id="GO:0031054">
    <property type="term" value="P:pre-miRNA processing"/>
    <property type="evidence" value="ECO:0007669"/>
    <property type="project" value="TreeGrafter"/>
</dbReference>
<evidence type="ECO:0000256" key="2">
    <source>
        <dbReference type="ARBA" id="ARBA00022722"/>
    </source>
</evidence>
<dbReference type="InterPro" id="IPR000999">
    <property type="entry name" value="RNase_III_dom"/>
</dbReference>
<dbReference type="FunFam" id="1.10.1520.10:FF:000002">
    <property type="entry name" value="Drosha ribonuclease III"/>
    <property type="match status" value="1"/>
</dbReference>
<evidence type="ECO:0000256" key="7">
    <source>
        <dbReference type="SAM" id="MobiDB-lite"/>
    </source>
</evidence>
<dbReference type="HAMAP" id="MF_00104">
    <property type="entry name" value="RNase_III"/>
    <property type="match status" value="1"/>
</dbReference>
<keyword evidence="11" id="KW-1185">Reference proteome</keyword>
<evidence type="ECO:0000259" key="8">
    <source>
        <dbReference type="PROSITE" id="PS50137"/>
    </source>
</evidence>
<dbReference type="InterPro" id="IPR014720">
    <property type="entry name" value="dsRBD_dom"/>
</dbReference>
<dbReference type="Pfam" id="PF00636">
    <property type="entry name" value="Ribonuclease_3"/>
    <property type="match status" value="1"/>
</dbReference>
<evidence type="ECO:0000256" key="1">
    <source>
        <dbReference type="ARBA" id="ARBA00010183"/>
    </source>
</evidence>
<proteinExistence type="inferred from homology"/>
<dbReference type="PROSITE" id="PS00517">
    <property type="entry name" value="RNASE_3_1"/>
    <property type="match status" value="2"/>
</dbReference>
<dbReference type="SUPFAM" id="SSF54768">
    <property type="entry name" value="dsRNA-binding domain-like"/>
    <property type="match status" value="1"/>
</dbReference>
<accession>A0A5E4N7H9</accession>
<dbReference type="PROSITE" id="PS50137">
    <property type="entry name" value="DS_RBD"/>
    <property type="match status" value="1"/>
</dbReference>
<dbReference type="Pfam" id="PF00035">
    <property type="entry name" value="dsrm"/>
    <property type="match status" value="1"/>
</dbReference>
<dbReference type="GO" id="GO:0006364">
    <property type="term" value="P:rRNA processing"/>
    <property type="evidence" value="ECO:0007669"/>
    <property type="project" value="InterPro"/>
</dbReference>
<dbReference type="InterPro" id="IPR058938">
    <property type="entry name" value="Helical_CED_Drosha"/>
</dbReference>
<comment type="similarity">
    <text evidence="1">Belongs to the ribonuclease III family.</text>
</comment>
<dbReference type="GO" id="GO:0004525">
    <property type="term" value="F:ribonuclease III activity"/>
    <property type="evidence" value="ECO:0007669"/>
    <property type="project" value="InterPro"/>
</dbReference>
<keyword evidence="5 6" id="KW-0694">RNA-binding</keyword>
<dbReference type="Proteomes" id="UP000325440">
    <property type="component" value="Unassembled WGS sequence"/>
</dbReference>
<dbReference type="EMBL" id="CABPRJ010001475">
    <property type="protein sequence ID" value="VVC38475.1"/>
    <property type="molecule type" value="Genomic_DNA"/>
</dbReference>
<feature type="domain" description="RNase III" evidence="9">
    <location>
        <begin position="936"/>
        <end position="1115"/>
    </location>
</feature>
<evidence type="ECO:0000256" key="6">
    <source>
        <dbReference type="PROSITE-ProRule" id="PRU00266"/>
    </source>
</evidence>
<dbReference type="Gene3D" id="1.10.1520.10">
    <property type="entry name" value="Ribonuclease III domain"/>
    <property type="match status" value="2"/>
</dbReference>
<dbReference type="GO" id="GO:0070877">
    <property type="term" value="C:microprocessor complex"/>
    <property type="evidence" value="ECO:0007669"/>
    <property type="project" value="TreeGrafter"/>
</dbReference>